<comment type="caution">
    <text evidence="9">The sequence shown here is derived from an EMBL/GenBank/DDBJ whole genome shotgun (WGS) entry which is preliminary data.</text>
</comment>
<evidence type="ECO:0000256" key="1">
    <source>
        <dbReference type="ARBA" id="ARBA00001971"/>
    </source>
</evidence>
<dbReference type="Proteomes" id="UP001213000">
    <property type="component" value="Unassembled WGS sequence"/>
</dbReference>
<dbReference type="CDD" id="cd11062">
    <property type="entry name" value="CYP58-like"/>
    <property type="match status" value="1"/>
</dbReference>
<evidence type="ECO:0000256" key="7">
    <source>
        <dbReference type="PIRSR" id="PIRSR602401-1"/>
    </source>
</evidence>
<comment type="cofactor">
    <cofactor evidence="1 7">
        <name>heme</name>
        <dbReference type="ChEBI" id="CHEBI:30413"/>
    </cofactor>
</comment>
<dbReference type="SUPFAM" id="SSF48264">
    <property type="entry name" value="Cytochrome P450"/>
    <property type="match status" value="1"/>
</dbReference>
<evidence type="ECO:0000256" key="5">
    <source>
        <dbReference type="ARBA" id="ARBA00023002"/>
    </source>
</evidence>
<keyword evidence="10" id="KW-1185">Reference proteome</keyword>
<evidence type="ECO:0000313" key="9">
    <source>
        <dbReference type="EMBL" id="KAJ3558437.1"/>
    </source>
</evidence>
<dbReference type="InterPro" id="IPR017972">
    <property type="entry name" value="Cyt_P450_CS"/>
</dbReference>
<reference evidence="9" key="1">
    <citation type="submission" date="2022-07" db="EMBL/GenBank/DDBJ databases">
        <title>Genome Sequence of Leucocoprinus birnbaumii.</title>
        <authorList>
            <person name="Buettner E."/>
        </authorList>
    </citation>
    <scope>NUCLEOTIDE SEQUENCE</scope>
    <source>
        <strain evidence="9">VT141</strain>
    </source>
</reference>
<keyword evidence="8" id="KW-0503">Monooxygenase</keyword>
<evidence type="ECO:0000313" key="10">
    <source>
        <dbReference type="Proteomes" id="UP001213000"/>
    </source>
</evidence>
<dbReference type="GO" id="GO:0016705">
    <property type="term" value="F:oxidoreductase activity, acting on paired donors, with incorporation or reduction of molecular oxygen"/>
    <property type="evidence" value="ECO:0007669"/>
    <property type="project" value="InterPro"/>
</dbReference>
<evidence type="ECO:0000256" key="3">
    <source>
        <dbReference type="ARBA" id="ARBA00010617"/>
    </source>
</evidence>
<keyword evidence="6 7" id="KW-0408">Iron</keyword>
<proteinExistence type="inferred from homology"/>
<dbReference type="PROSITE" id="PS00086">
    <property type="entry name" value="CYTOCHROME_P450"/>
    <property type="match status" value="1"/>
</dbReference>
<comment type="pathway">
    <text evidence="2">Secondary metabolite biosynthesis.</text>
</comment>
<evidence type="ECO:0008006" key="11">
    <source>
        <dbReference type="Google" id="ProtNLM"/>
    </source>
</evidence>
<evidence type="ECO:0000256" key="4">
    <source>
        <dbReference type="ARBA" id="ARBA00022723"/>
    </source>
</evidence>
<dbReference type="InterPro" id="IPR002401">
    <property type="entry name" value="Cyt_P450_E_grp-I"/>
</dbReference>
<sequence length="479" mass="54354">MLLNLFTTSHASWFLNGRLPRWQGLADYFSLDLKNVRIIWLLFPARLDYSSFSGVCPVIRIRPNQLHFNDPQAFEIIYGSSTNFTKFSPFYNCFHDRQSSFGFADQPLAQDRRDTLSPFFSRQNVVELETIVHRSVDRLTSALNAHSGLEPRPANIYLALSSTALEIVTSFCLGCPFNALDYAEFKHPALLALLSSAGVYFFLQHFPFLIPLAFHIPQWLQTPEMQAVQILFKDIEDRVDTFLASPSSLKDAGHETIFHHLINSKSDRGIPTKRSILDEASAMIATGIDAISNTCSVGIFHVLNNPAIRIRLIKELEEAWPEKSTRVGVETLENYLTWRTAVIKESLRFSHGFVSPLPRVVQEDVVIGKAFVPAGTVVAMGHSFIHNSPEIFPDPLSFNPDRWLAGDKSKALDKFLVAFSKGPRMCLGMNLAWCELYLIFGNLFRKLDMQLYNTTESDFDFKAYLTPVYADYLHILVRN</sequence>
<evidence type="ECO:0000256" key="6">
    <source>
        <dbReference type="ARBA" id="ARBA00023004"/>
    </source>
</evidence>
<feature type="binding site" description="axial binding residue" evidence="7">
    <location>
        <position position="426"/>
    </location>
    <ligand>
        <name>heme</name>
        <dbReference type="ChEBI" id="CHEBI:30413"/>
    </ligand>
    <ligandPart>
        <name>Fe</name>
        <dbReference type="ChEBI" id="CHEBI:18248"/>
    </ligandPart>
</feature>
<dbReference type="Pfam" id="PF00067">
    <property type="entry name" value="p450"/>
    <property type="match status" value="1"/>
</dbReference>
<dbReference type="PANTHER" id="PTHR24305">
    <property type="entry name" value="CYTOCHROME P450"/>
    <property type="match status" value="1"/>
</dbReference>
<name>A0AAD5VGB3_9AGAR</name>
<dbReference type="GO" id="GO:0004497">
    <property type="term" value="F:monooxygenase activity"/>
    <property type="evidence" value="ECO:0007669"/>
    <property type="project" value="UniProtKB-KW"/>
</dbReference>
<keyword evidence="5 8" id="KW-0560">Oxidoreductase</keyword>
<dbReference type="GO" id="GO:0020037">
    <property type="term" value="F:heme binding"/>
    <property type="evidence" value="ECO:0007669"/>
    <property type="project" value="InterPro"/>
</dbReference>
<dbReference type="InterPro" id="IPR001128">
    <property type="entry name" value="Cyt_P450"/>
</dbReference>
<evidence type="ECO:0000256" key="8">
    <source>
        <dbReference type="RuleBase" id="RU000461"/>
    </source>
</evidence>
<dbReference type="Gene3D" id="1.10.630.10">
    <property type="entry name" value="Cytochrome P450"/>
    <property type="match status" value="1"/>
</dbReference>
<dbReference type="PANTHER" id="PTHR24305:SF157">
    <property type="entry name" value="N-ACETYLTRYPTOPHAN 6-HYDROXYLASE IVOC-RELATED"/>
    <property type="match status" value="1"/>
</dbReference>
<dbReference type="PRINTS" id="PR00385">
    <property type="entry name" value="P450"/>
</dbReference>
<dbReference type="EMBL" id="JANIEX010001397">
    <property type="protein sequence ID" value="KAJ3558437.1"/>
    <property type="molecule type" value="Genomic_DNA"/>
</dbReference>
<evidence type="ECO:0000256" key="2">
    <source>
        <dbReference type="ARBA" id="ARBA00005179"/>
    </source>
</evidence>
<accession>A0AAD5VGB3</accession>
<dbReference type="PRINTS" id="PR00463">
    <property type="entry name" value="EP450I"/>
</dbReference>
<dbReference type="InterPro" id="IPR050121">
    <property type="entry name" value="Cytochrome_P450_monoxygenase"/>
</dbReference>
<gene>
    <name evidence="9" type="ORF">NP233_g11509</name>
</gene>
<comment type="similarity">
    <text evidence="3 8">Belongs to the cytochrome P450 family.</text>
</comment>
<dbReference type="GO" id="GO:0005506">
    <property type="term" value="F:iron ion binding"/>
    <property type="evidence" value="ECO:0007669"/>
    <property type="project" value="InterPro"/>
</dbReference>
<keyword evidence="7 8" id="KW-0349">Heme</keyword>
<organism evidence="9 10">
    <name type="scientific">Leucocoprinus birnbaumii</name>
    <dbReference type="NCBI Taxonomy" id="56174"/>
    <lineage>
        <taxon>Eukaryota</taxon>
        <taxon>Fungi</taxon>
        <taxon>Dikarya</taxon>
        <taxon>Basidiomycota</taxon>
        <taxon>Agaricomycotina</taxon>
        <taxon>Agaricomycetes</taxon>
        <taxon>Agaricomycetidae</taxon>
        <taxon>Agaricales</taxon>
        <taxon>Agaricineae</taxon>
        <taxon>Agaricaceae</taxon>
        <taxon>Leucocoprinus</taxon>
    </lineage>
</organism>
<keyword evidence="4 7" id="KW-0479">Metal-binding</keyword>
<protein>
    <recommendedName>
        <fullName evidence="11">Cytochrome P450</fullName>
    </recommendedName>
</protein>
<dbReference type="AlphaFoldDB" id="A0AAD5VGB3"/>
<dbReference type="InterPro" id="IPR036396">
    <property type="entry name" value="Cyt_P450_sf"/>
</dbReference>